<dbReference type="Pfam" id="PF13416">
    <property type="entry name" value="SBP_bac_8"/>
    <property type="match status" value="1"/>
</dbReference>
<comment type="similarity">
    <text evidence="5">Belongs to the bacterial solute-binding protein PotD/PotF family.</text>
</comment>
<dbReference type="InterPro" id="IPR001188">
    <property type="entry name" value="Sperm_putr-bd"/>
</dbReference>
<sequence length="348" mass="38227">MKNWKTGLASVLLAAGVIVGAPQGAKADGGELHIYNWTDYTSPEMVKKFEDETGIKVTIDTYDSNETALAKLSSGAAGYDVIIISNDFIPIFVKQGLLQKVDVAHMANFKNLDPQWQKRSWDPDAQYSVPWVWGTTSYSVDTAVYKGPTDSLKPLFQPPADLKGKIGMFGSPSEVMSLALVYLGKPQCNTNPDDLKALNALLQAQKPFVKVYNSDGTVERQVSGETVMHEQWSGKALATRTEKASFKYVYPKEGVVGWMDNVAVPKDAPDLENAKKFLNFLMDPENIALQSKSTGYQTAVVGSNKFLPPEIGTSPEFNPPADLKITFAPACEEKATRAYDKIWTGLRQ</sequence>
<keyword evidence="8" id="KW-1185">Reference proteome</keyword>
<dbReference type="EMBL" id="CP042906">
    <property type="protein sequence ID" value="QEX18425.1"/>
    <property type="molecule type" value="Genomic_DNA"/>
</dbReference>
<dbReference type="PANTHER" id="PTHR30222">
    <property type="entry name" value="SPERMIDINE/PUTRESCINE-BINDING PERIPLASMIC PROTEIN"/>
    <property type="match status" value="1"/>
</dbReference>
<proteinExistence type="inferred from homology"/>
<dbReference type="GO" id="GO:0042597">
    <property type="term" value="C:periplasmic space"/>
    <property type="evidence" value="ECO:0007669"/>
    <property type="project" value="UniProtKB-SubCell"/>
</dbReference>
<evidence type="ECO:0000256" key="6">
    <source>
        <dbReference type="SAM" id="SignalP"/>
    </source>
</evidence>
<feature type="signal peptide" evidence="6">
    <location>
        <begin position="1"/>
        <end position="27"/>
    </location>
</feature>
<dbReference type="AlphaFoldDB" id="A0A5J6MP69"/>
<dbReference type="KEGG" id="htq:FRZ44_37320"/>
<protein>
    <recommendedName>
        <fullName evidence="5">Putrescine-binding periplasmic protein</fullName>
    </recommendedName>
</protein>
<dbReference type="InterPro" id="IPR006059">
    <property type="entry name" value="SBP"/>
</dbReference>
<accession>A0A5J6MP69</accession>
<comment type="function">
    <text evidence="5">Required for the activity of the bacterial periplasmic transport system of putrescine.</text>
</comment>
<dbReference type="OrthoDB" id="9769319at2"/>
<evidence type="ECO:0000313" key="8">
    <source>
        <dbReference type="Proteomes" id="UP000326202"/>
    </source>
</evidence>
<dbReference type="Gene3D" id="3.40.190.10">
    <property type="entry name" value="Periplasmic binding protein-like II"/>
    <property type="match status" value="2"/>
</dbReference>
<dbReference type="PANTHER" id="PTHR30222:SF12">
    <property type="entry name" value="NORSPERMIDINE SENSOR"/>
    <property type="match status" value="1"/>
</dbReference>
<evidence type="ECO:0000313" key="7">
    <source>
        <dbReference type="EMBL" id="QEX18425.1"/>
    </source>
</evidence>
<evidence type="ECO:0000256" key="1">
    <source>
        <dbReference type="ARBA" id="ARBA00004418"/>
    </source>
</evidence>
<name>A0A5J6MP69_9PROT</name>
<evidence type="ECO:0000256" key="4">
    <source>
        <dbReference type="ARBA" id="ARBA00022764"/>
    </source>
</evidence>
<dbReference type="PRINTS" id="PR00909">
    <property type="entry name" value="SPERMDNBNDNG"/>
</dbReference>
<dbReference type="GO" id="GO:0019808">
    <property type="term" value="F:polyamine binding"/>
    <property type="evidence" value="ECO:0007669"/>
    <property type="project" value="InterPro"/>
</dbReference>
<evidence type="ECO:0000256" key="3">
    <source>
        <dbReference type="ARBA" id="ARBA00022729"/>
    </source>
</evidence>
<evidence type="ECO:0000256" key="5">
    <source>
        <dbReference type="PIRNR" id="PIRNR019574"/>
    </source>
</evidence>
<evidence type="ECO:0000256" key="2">
    <source>
        <dbReference type="ARBA" id="ARBA00022448"/>
    </source>
</evidence>
<organism evidence="7 8">
    <name type="scientific">Hypericibacter terrae</name>
    <dbReference type="NCBI Taxonomy" id="2602015"/>
    <lineage>
        <taxon>Bacteria</taxon>
        <taxon>Pseudomonadati</taxon>
        <taxon>Pseudomonadota</taxon>
        <taxon>Alphaproteobacteria</taxon>
        <taxon>Rhodospirillales</taxon>
        <taxon>Dongiaceae</taxon>
        <taxon>Hypericibacter</taxon>
    </lineage>
</organism>
<comment type="subcellular location">
    <subcellularLocation>
        <location evidence="1 5">Periplasm</location>
    </subcellularLocation>
</comment>
<feature type="chain" id="PRO_5023875490" description="Putrescine-binding periplasmic protein" evidence="6">
    <location>
        <begin position="28"/>
        <end position="348"/>
    </location>
</feature>
<dbReference type="Proteomes" id="UP000326202">
    <property type="component" value="Chromosome"/>
</dbReference>
<keyword evidence="2 5" id="KW-0813">Transport</keyword>
<gene>
    <name evidence="7" type="ORF">FRZ44_37320</name>
</gene>
<dbReference type="GO" id="GO:0015846">
    <property type="term" value="P:polyamine transport"/>
    <property type="evidence" value="ECO:0007669"/>
    <property type="project" value="InterPro"/>
</dbReference>
<keyword evidence="4 5" id="KW-0574">Periplasm</keyword>
<keyword evidence="3 6" id="KW-0732">Signal</keyword>
<dbReference type="SUPFAM" id="SSF53850">
    <property type="entry name" value="Periplasmic binding protein-like II"/>
    <property type="match status" value="1"/>
</dbReference>
<dbReference type="RefSeq" id="WP_151178586.1">
    <property type="nucleotide sequence ID" value="NZ_CP042906.1"/>
</dbReference>
<dbReference type="PIRSF" id="PIRSF019574">
    <property type="entry name" value="Periplasmic_polyamine_BP"/>
    <property type="match status" value="1"/>
</dbReference>
<reference evidence="7 8" key="1">
    <citation type="submission" date="2019-08" db="EMBL/GenBank/DDBJ databases">
        <title>Hyperibacter terrae gen. nov., sp. nov. and Hyperibacter viscosus sp. nov., two new members in the family Rhodospirillaceae isolated from the rhizosphere of Hypericum perforatum.</title>
        <authorList>
            <person name="Noviana Z."/>
        </authorList>
    </citation>
    <scope>NUCLEOTIDE SEQUENCE [LARGE SCALE GENOMIC DNA]</scope>
    <source>
        <strain evidence="7 8">R5913</strain>
    </source>
</reference>